<dbReference type="Pfam" id="PF06446">
    <property type="entry name" value="Hepcidin"/>
    <property type="match status" value="1"/>
</dbReference>
<dbReference type="GO" id="GO:0006879">
    <property type="term" value="P:intracellular iron ion homeostasis"/>
    <property type="evidence" value="ECO:0007669"/>
    <property type="project" value="InterPro"/>
</dbReference>
<evidence type="ECO:0000256" key="1">
    <source>
        <dbReference type="ARBA" id="ARBA00004613"/>
    </source>
</evidence>
<dbReference type="InterPro" id="IPR010500">
    <property type="entry name" value="Hepcidin"/>
</dbReference>
<keyword evidence="8" id="KW-1185">Reference proteome</keyword>
<proteinExistence type="inferred from homology"/>
<accession>A0AAD1T3S7</accession>
<keyword evidence="6" id="KW-0732">Signal</keyword>
<sequence length="74" mass="8206">MTQKLFVAILLVALISLVAMEPEDAENKIEFDNSVYPQSGVSELPRIRRSVLGLCRFCCGCCKKMKGCGMCCRT</sequence>
<dbReference type="GO" id="GO:0005576">
    <property type="term" value="C:extracellular region"/>
    <property type="evidence" value="ECO:0007669"/>
    <property type="project" value="UniProtKB-SubCell"/>
</dbReference>
<evidence type="ECO:0000256" key="6">
    <source>
        <dbReference type="SAM" id="SignalP"/>
    </source>
</evidence>
<evidence type="ECO:0000256" key="2">
    <source>
        <dbReference type="ARBA" id="ARBA00008022"/>
    </source>
</evidence>
<evidence type="ECO:0000256" key="5">
    <source>
        <dbReference type="ARBA" id="ARBA00023157"/>
    </source>
</evidence>
<organism evidence="7 8">
    <name type="scientific">Pelobates cultripes</name>
    <name type="common">Western spadefoot toad</name>
    <dbReference type="NCBI Taxonomy" id="61616"/>
    <lineage>
        <taxon>Eukaryota</taxon>
        <taxon>Metazoa</taxon>
        <taxon>Chordata</taxon>
        <taxon>Craniata</taxon>
        <taxon>Vertebrata</taxon>
        <taxon>Euteleostomi</taxon>
        <taxon>Amphibia</taxon>
        <taxon>Batrachia</taxon>
        <taxon>Anura</taxon>
        <taxon>Pelobatoidea</taxon>
        <taxon>Pelobatidae</taxon>
        <taxon>Pelobates</taxon>
    </lineage>
</organism>
<protein>
    <submittedName>
        <fullName evidence="7">Hepcidin</fullName>
    </submittedName>
</protein>
<dbReference type="AlphaFoldDB" id="A0AAD1T3S7"/>
<dbReference type="GO" id="GO:0005179">
    <property type="term" value="F:hormone activity"/>
    <property type="evidence" value="ECO:0007669"/>
    <property type="project" value="UniProtKB-KW"/>
</dbReference>
<evidence type="ECO:0000256" key="3">
    <source>
        <dbReference type="ARBA" id="ARBA00022525"/>
    </source>
</evidence>
<dbReference type="EMBL" id="OW240921">
    <property type="protein sequence ID" value="CAH2318675.1"/>
    <property type="molecule type" value="Genomic_DNA"/>
</dbReference>
<evidence type="ECO:0000313" key="7">
    <source>
        <dbReference type="EMBL" id="CAH2318675.1"/>
    </source>
</evidence>
<comment type="subcellular location">
    <subcellularLocation>
        <location evidence="1">Secreted</location>
    </subcellularLocation>
</comment>
<evidence type="ECO:0000313" key="8">
    <source>
        <dbReference type="Proteomes" id="UP001295444"/>
    </source>
</evidence>
<evidence type="ECO:0000256" key="4">
    <source>
        <dbReference type="ARBA" id="ARBA00022702"/>
    </source>
</evidence>
<feature type="chain" id="PRO_5042194192" evidence="6">
    <location>
        <begin position="21"/>
        <end position="74"/>
    </location>
</feature>
<name>A0AAD1T3S7_PELCU</name>
<keyword evidence="4" id="KW-0372">Hormone</keyword>
<comment type="similarity">
    <text evidence="2">Belongs to the hepcidin family.</text>
</comment>
<reference evidence="7" key="1">
    <citation type="submission" date="2022-03" db="EMBL/GenBank/DDBJ databases">
        <authorList>
            <person name="Alioto T."/>
            <person name="Alioto T."/>
            <person name="Gomez Garrido J."/>
        </authorList>
    </citation>
    <scope>NUCLEOTIDE SEQUENCE</scope>
</reference>
<keyword evidence="5" id="KW-1015">Disulfide bond</keyword>
<feature type="signal peptide" evidence="6">
    <location>
        <begin position="1"/>
        <end position="20"/>
    </location>
</feature>
<dbReference type="Proteomes" id="UP001295444">
    <property type="component" value="Chromosome 10"/>
</dbReference>
<keyword evidence="3" id="KW-0964">Secreted</keyword>
<gene>
    <name evidence="7" type="ORF">PECUL_23A061230</name>
</gene>